<evidence type="ECO:0000259" key="4">
    <source>
        <dbReference type="PROSITE" id="PS50110"/>
    </source>
</evidence>
<gene>
    <name evidence="5" type="ORF">D3Z33_00345</name>
</gene>
<dbReference type="GO" id="GO:0000160">
    <property type="term" value="P:phosphorelay signal transduction system"/>
    <property type="evidence" value="ECO:0007669"/>
    <property type="project" value="InterPro"/>
</dbReference>
<organism evidence="5 6">
    <name type="scientific">Senegalia massiliensis</name>
    <dbReference type="NCBI Taxonomy" id="1720316"/>
    <lineage>
        <taxon>Bacteria</taxon>
        <taxon>Bacillati</taxon>
        <taxon>Bacillota</taxon>
        <taxon>Clostridia</taxon>
        <taxon>Eubacteriales</taxon>
        <taxon>Clostridiaceae</taxon>
        <taxon>Senegalia</taxon>
    </lineage>
</organism>
<dbReference type="SUPFAM" id="SSF52172">
    <property type="entry name" value="CheY-like"/>
    <property type="match status" value="1"/>
</dbReference>
<evidence type="ECO:0000313" key="6">
    <source>
        <dbReference type="Proteomes" id="UP000467132"/>
    </source>
</evidence>
<keyword evidence="6" id="KW-1185">Reference proteome</keyword>
<proteinExistence type="predicted"/>
<sequence length="59" mass="6702">MIVNIFIVEDDISIVEVLKKIISDRSLGNVIEYSLNGKDAIEKIKEFLPDIVLIDLFLP</sequence>
<dbReference type="Gene3D" id="3.40.50.2300">
    <property type="match status" value="1"/>
</dbReference>
<dbReference type="Pfam" id="PF00072">
    <property type="entry name" value="Response_reg"/>
    <property type="match status" value="1"/>
</dbReference>
<comment type="caution">
    <text evidence="5">The sequence shown here is derived from an EMBL/GenBank/DDBJ whole genome shotgun (WGS) entry which is preliminary data.</text>
</comment>
<dbReference type="PROSITE" id="PS50110">
    <property type="entry name" value="RESPONSE_REGULATORY"/>
    <property type="match status" value="1"/>
</dbReference>
<evidence type="ECO:0000256" key="2">
    <source>
        <dbReference type="ARBA" id="ARBA00024867"/>
    </source>
</evidence>
<evidence type="ECO:0000313" key="5">
    <source>
        <dbReference type="EMBL" id="NBI05302.1"/>
    </source>
</evidence>
<dbReference type="InterPro" id="IPR001789">
    <property type="entry name" value="Sig_transdc_resp-reg_receiver"/>
</dbReference>
<evidence type="ECO:0000256" key="3">
    <source>
        <dbReference type="PROSITE-ProRule" id="PRU00169"/>
    </source>
</evidence>
<dbReference type="Proteomes" id="UP000467132">
    <property type="component" value="Unassembled WGS sequence"/>
</dbReference>
<feature type="modified residue" description="4-aspartylphosphate" evidence="3">
    <location>
        <position position="55"/>
    </location>
</feature>
<feature type="domain" description="Response regulatory" evidence="4">
    <location>
        <begin position="4"/>
        <end position="59"/>
    </location>
</feature>
<protein>
    <recommendedName>
        <fullName evidence="1">Stage 0 sporulation protein A homolog</fullName>
    </recommendedName>
</protein>
<keyword evidence="3" id="KW-0597">Phosphoprotein</keyword>
<dbReference type="InterPro" id="IPR011006">
    <property type="entry name" value="CheY-like_superfamily"/>
</dbReference>
<dbReference type="EMBL" id="QXXA01000001">
    <property type="protein sequence ID" value="NBI05302.1"/>
    <property type="molecule type" value="Genomic_DNA"/>
</dbReference>
<accession>A0A845QVV7</accession>
<evidence type="ECO:0000256" key="1">
    <source>
        <dbReference type="ARBA" id="ARBA00018672"/>
    </source>
</evidence>
<reference evidence="5 6" key="1">
    <citation type="submission" date="2018-08" db="EMBL/GenBank/DDBJ databases">
        <title>Murine metabolic-syndrome-specific gut microbial biobank.</title>
        <authorList>
            <person name="Liu C."/>
        </authorList>
    </citation>
    <scope>NUCLEOTIDE SEQUENCE [LARGE SCALE GENOMIC DNA]</scope>
    <source>
        <strain evidence="5 6">583</strain>
    </source>
</reference>
<comment type="function">
    <text evidence="2">May play the central regulatory role in sporulation. It may be an element of the effector pathway responsible for the activation of sporulation genes in response to nutritional stress. Spo0A may act in concert with spo0H (a sigma factor) to control the expression of some genes that are critical to the sporulation process.</text>
</comment>
<dbReference type="AlphaFoldDB" id="A0A845QVV7"/>
<name>A0A845QVV7_9CLOT</name>